<organism evidence="1">
    <name type="scientific">Ajellomyces dermatitidis (strain ATCC 18188 / CBS 674.68)</name>
    <name type="common">Blastomyces dermatitidis</name>
    <dbReference type="NCBI Taxonomy" id="653446"/>
    <lineage>
        <taxon>Eukaryota</taxon>
        <taxon>Fungi</taxon>
        <taxon>Dikarya</taxon>
        <taxon>Ascomycota</taxon>
        <taxon>Pezizomycotina</taxon>
        <taxon>Eurotiomycetes</taxon>
        <taxon>Eurotiomycetidae</taxon>
        <taxon>Onygenales</taxon>
        <taxon>Ajellomycetaceae</taxon>
        <taxon>Blastomyces</taxon>
    </lineage>
</organism>
<dbReference type="Proteomes" id="UP000007802">
    <property type="component" value="Unassembled WGS sequence"/>
</dbReference>
<dbReference type="EMBL" id="GG749436">
    <property type="protein sequence ID" value="KMW67846.1"/>
    <property type="molecule type" value="Genomic_DNA"/>
</dbReference>
<evidence type="ECO:0000313" key="1">
    <source>
        <dbReference type="EMBL" id="KMW67846.1"/>
    </source>
</evidence>
<sequence>MQGCPSLAGACEWDGWCGGKLASCFFFSPNDHTIAFGYFGFLNKSFDGDLERAGSSSPLSKLFSVGVSGL</sequence>
<name>A0A0J9EP79_AJEDA</name>
<accession>A0A0J9EP79</accession>
<dbReference type="AlphaFoldDB" id="A0A0J9EP79"/>
<proteinExistence type="predicted"/>
<reference evidence="1" key="1">
    <citation type="submission" date="2010-03" db="EMBL/GenBank/DDBJ databases">
        <title>Annotation of Blastomyces dermatitidis strain ATCC 18188.</title>
        <authorList>
            <consortium name="The Broad Institute Genome Sequencing Platform"/>
            <consortium name="Broad Institute Genome Sequencing Center for Infectious Disease."/>
            <person name="Cuomo C."/>
            <person name="Klein B."/>
            <person name="Sullivan T."/>
            <person name="Heitman J."/>
            <person name="Young S."/>
            <person name="Zeng Q."/>
            <person name="Gargeya S."/>
            <person name="Alvarado L."/>
            <person name="Berlin A.M."/>
            <person name="Chapman S.B."/>
            <person name="Chen Z."/>
            <person name="Freedman E."/>
            <person name="Gellesch M."/>
            <person name="Goldberg J."/>
            <person name="Griggs A."/>
            <person name="Gujja S."/>
            <person name="Heilman E."/>
            <person name="Heiman D."/>
            <person name="Howarth C."/>
            <person name="Mehta T."/>
            <person name="Neiman D."/>
            <person name="Pearson M."/>
            <person name="Roberts A."/>
            <person name="Saif S."/>
            <person name="Shea T."/>
            <person name="Shenoy N."/>
            <person name="Sisk P."/>
            <person name="Stolte C."/>
            <person name="Sykes S."/>
            <person name="White J."/>
            <person name="Yandava C."/>
            <person name="Haas B."/>
            <person name="Nusbaum C."/>
            <person name="Birren B."/>
        </authorList>
    </citation>
    <scope>NUCLEOTIDE SEQUENCE</scope>
    <source>
        <strain evidence="1">ATCC 18188</strain>
    </source>
</reference>
<protein>
    <submittedName>
        <fullName evidence="1">Uncharacterized protein</fullName>
    </submittedName>
</protein>
<gene>
    <name evidence="1" type="ORF">BDDG_12378</name>
</gene>